<dbReference type="Gene3D" id="3.90.180.10">
    <property type="entry name" value="Medium-chain alcohol dehydrogenases, catalytic domain"/>
    <property type="match status" value="1"/>
</dbReference>
<keyword evidence="3" id="KW-0862">Zinc</keyword>
<sequence length="102" mass="10550">MCYSGPQIYGSGALGGAQAELLAVPAADFQLLAIPEGISTEQALLLTDNLATGWAAAQRADIPVGGTVAVRRAGAVGQCAAAQRVRPRRGHGVRRRRGRRSA</sequence>
<dbReference type="Gene3D" id="3.40.50.720">
    <property type="entry name" value="NAD(P)-binding Rossmann-like Domain"/>
    <property type="match status" value="1"/>
</dbReference>
<evidence type="ECO:0000256" key="1">
    <source>
        <dbReference type="ARBA" id="ARBA00001947"/>
    </source>
</evidence>
<dbReference type="AlphaFoldDB" id="A0A2S8BNZ2"/>
<dbReference type="EC" id="1.1.1.1" evidence="4"/>
<proteinExistence type="predicted"/>
<comment type="caution">
    <text evidence="4">The sequence shown here is derived from an EMBL/GenBank/DDBJ whole genome shotgun (WGS) entry which is preliminary data.</text>
</comment>
<keyword evidence="2" id="KW-0479">Metal-binding</keyword>
<dbReference type="InterPro" id="IPR011032">
    <property type="entry name" value="GroES-like_sf"/>
</dbReference>
<accession>A0A2S8BNZ2</accession>
<dbReference type="SUPFAM" id="SSF50129">
    <property type="entry name" value="GroES-like"/>
    <property type="match status" value="1"/>
</dbReference>
<dbReference type="PANTHER" id="PTHR42813:SF2">
    <property type="entry name" value="DEHYDROGENASE, ZINC-CONTAINING, PUTATIVE (AFU_ORTHOLOGUE AFUA_2G02810)-RELATED"/>
    <property type="match status" value="1"/>
</dbReference>
<dbReference type="GO" id="GO:0004022">
    <property type="term" value="F:alcohol dehydrogenase (NAD+) activity"/>
    <property type="evidence" value="ECO:0007669"/>
    <property type="project" value="UniProtKB-EC"/>
</dbReference>
<dbReference type="GO" id="GO:0046872">
    <property type="term" value="F:metal ion binding"/>
    <property type="evidence" value="ECO:0007669"/>
    <property type="project" value="UniProtKB-KW"/>
</dbReference>
<keyword evidence="4" id="KW-0560">Oxidoreductase</keyword>
<evidence type="ECO:0000256" key="2">
    <source>
        <dbReference type="ARBA" id="ARBA00022723"/>
    </source>
</evidence>
<protein>
    <submittedName>
        <fullName evidence="4">Putative zinc-binding alcohol dehydrogenase</fullName>
        <ecNumber evidence="4">1.1.1.1</ecNumber>
    </submittedName>
</protein>
<reference evidence="4 5" key="1">
    <citation type="journal article" date="2017" name="Int. J. Syst. Evol. Microbiol.">
        <title>Mycobacterium talmoniae sp. nov., a slowly growing mycobacterium isolated from human respiratory samples.</title>
        <authorList>
            <person name="Davidson R.M."/>
            <person name="DeGroote M.A."/>
            <person name="Marola J.L."/>
            <person name="Buss S."/>
            <person name="Jones V."/>
            <person name="McNeil M.R."/>
            <person name="Freifeld A.G."/>
            <person name="Elaine Epperson L."/>
            <person name="Hasan N.A."/>
            <person name="Jackson M."/>
            <person name="Iwen P.C."/>
            <person name="Salfinger M."/>
            <person name="Strong M."/>
        </authorList>
    </citation>
    <scope>NUCLEOTIDE SEQUENCE [LARGE SCALE GENOMIC DNA]</scope>
    <source>
        <strain evidence="4 5">ATCC BAA-2683</strain>
    </source>
</reference>
<evidence type="ECO:0000313" key="4">
    <source>
        <dbReference type="EMBL" id="PQM48385.1"/>
    </source>
</evidence>
<dbReference type="Proteomes" id="UP000238296">
    <property type="component" value="Unassembled WGS sequence"/>
</dbReference>
<evidence type="ECO:0000256" key="3">
    <source>
        <dbReference type="ARBA" id="ARBA00022833"/>
    </source>
</evidence>
<organism evidence="4 5">
    <name type="scientific">Mycobacterium talmoniae</name>
    <dbReference type="NCBI Taxonomy" id="1858794"/>
    <lineage>
        <taxon>Bacteria</taxon>
        <taxon>Bacillati</taxon>
        <taxon>Actinomycetota</taxon>
        <taxon>Actinomycetes</taxon>
        <taxon>Mycobacteriales</taxon>
        <taxon>Mycobacteriaceae</taxon>
        <taxon>Mycobacterium</taxon>
    </lineage>
</organism>
<name>A0A2S8BNZ2_9MYCO</name>
<dbReference type="EMBL" id="PPEA01000204">
    <property type="protein sequence ID" value="PQM48385.1"/>
    <property type="molecule type" value="Genomic_DNA"/>
</dbReference>
<gene>
    <name evidence="4" type="ORF">C1Y40_01397</name>
</gene>
<evidence type="ECO:0000313" key="5">
    <source>
        <dbReference type="Proteomes" id="UP000238296"/>
    </source>
</evidence>
<dbReference type="PANTHER" id="PTHR42813">
    <property type="entry name" value="ZINC-TYPE ALCOHOL DEHYDROGENASE-LIKE"/>
    <property type="match status" value="1"/>
</dbReference>
<comment type="cofactor">
    <cofactor evidence="1">
        <name>Zn(2+)</name>
        <dbReference type="ChEBI" id="CHEBI:29105"/>
    </cofactor>
</comment>